<evidence type="ECO:0000256" key="4">
    <source>
        <dbReference type="ARBA" id="ARBA00022490"/>
    </source>
</evidence>
<dbReference type="InterPro" id="IPR020841">
    <property type="entry name" value="PKS_Beta-ketoAc_synthase_dom"/>
</dbReference>
<dbReference type="SUPFAM" id="SSF51735">
    <property type="entry name" value="NAD(P)-binding Rossmann-fold domains"/>
    <property type="match status" value="3"/>
</dbReference>
<dbReference type="Pfam" id="PF00109">
    <property type="entry name" value="ketoacyl-synt"/>
    <property type="match status" value="1"/>
</dbReference>
<dbReference type="Pfam" id="PF02801">
    <property type="entry name" value="Ketoacyl-synt_C"/>
    <property type="match status" value="1"/>
</dbReference>
<evidence type="ECO:0000313" key="13">
    <source>
        <dbReference type="Proteomes" id="UP000199545"/>
    </source>
</evidence>
<feature type="region of interest" description="N-terminal hotdog fold" evidence="8">
    <location>
        <begin position="1"/>
        <end position="120"/>
    </location>
</feature>
<dbReference type="Proteomes" id="UP000199545">
    <property type="component" value="Unassembled WGS sequence"/>
</dbReference>
<dbReference type="Gene3D" id="3.40.47.10">
    <property type="match status" value="1"/>
</dbReference>
<protein>
    <submittedName>
        <fullName evidence="12">Acyl transferase domain-containing protein</fullName>
    </submittedName>
</protein>
<accession>A0A1I3V546</accession>
<evidence type="ECO:0000313" key="12">
    <source>
        <dbReference type="EMBL" id="SFJ89231.1"/>
    </source>
</evidence>
<dbReference type="GO" id="GO:0006633">
    <property type="term" value="P:fatty acid biosynthetic process"/>
    <property type="evidence" value="ECO:0007669"/>
    <property type="project" value="TreeGrafter"/>
</dbReference>
<dbReference type="PROSITE" id="PS52019">
    <property type="entry name" value="PKS_MFAS_DH"/>
    <property type="match status" value="2"/>
</dbReference>
<evidence type="ECO:0000256" key="7">
    <source>
        <dbReference type="ARBA" id="ARBA00022737"/>
    </source>
</evidence>
<evidence type="ECO:0000259" key="11">
    <source>
        <dbReference type="PROSITE" id="PS52019"/>
    </source>
</evidence>
<dbReference type="Pfam" id="PF14765">
    <property type="entry name" value="PS-DH"/>
    <property type="match status" value="2"/>
</dbReference>
<dbReference type="SMART" id="SM01294">
    <property type="entry name" value="PKS_PP_betabranch"/>
    <property type="match status" value="1"/>
</dbReference>
<feature type="domain" description="Carrier" evidence="9">
    <location>
        <begin position="329"/>
        <end position="406"/>
    </location>
</feature>
<dbReference type="Pfam" id="PF00550">
    <property type="entry name" value="PP-binding"/>
    <property type="match status" value="1"/>
</dbReference>
<dbReference type="SMART" id="SM00823">
    <property type="entry name" value="PKS_PP"/>
    <property type="match status" value="1"/>
</dbReference>
<dbReference type="PANTHER" id="PTHR43775:SF37">
    <property type="entry name" value="SI:DKEY-61P9.11"/>
    <property type="match status" value="1"/>
</dbReference>
<keyword evidence="3" id="KW-0596">Phosphopantetheine</keyword>
<dbReference type="GO" id="GO:0071770">
    <property type="term" value="P:DIM/DIP cell wall layer assembly"/>
    <property type="evidence" value="ECO:0007669"/>
    <property type="project" value="TreeGrafter"/>
</dbReference>
<feature type="non-terminal residue" evidence="12">
    <location>
        <position position="2446"/>
    </location>
</feature>
<dbReference type="InterPro" id="IPR013968">
    <property type="entry name" value="PKS_KR"/>
</dbReference>
<dbReference type="Gene3D" id="1.10.1240.100">
    <property type="match status" value="1"/>
</dbReference>
<keyword evidence="6 12" id="KW-0808">Transferase</keyword>
<keyword evidence="7" id="KW-0677">Repeat</keyword>
<dbReference type="SMART" id="SM00826">
    <property type="entry name" value="PKS_DH"/>
    <property type="match status" value="1"/>
</dbReference>
<evidence type="ECO:0000256" key="3">
    <source>
        <dbReference type="ARBA" id="ARBA00022450"/>
    </source>
</evidence>
<evidence type="ECO:0000256" key="2">
    <source>
        <dbReference type="ARBA" id="ARBA00004792"/>
    </source>
</evidence>
<keyword evidence="4" id="KW-0963">Cytoplasm</keyword>
<dbReference type="PANTHER" id="PTHR43775">
    <property type="entry name" value="FATTY ACID SYNTHASE"/>
    <property type="match status" value="1"/>
</dbReference>
<feature type="region of interest" description="C-terminal hotdog fold" evidence="8">
    <location>
        <begin position="1654"/>
        <end position="1807"/>
    </location>
</feature>
<feature type="region of interest" description="C-terminal hotdog fold" evidence="8">
    <location>
        <begin position="133"/>
        <end position="289"/>
    </location>
</feature>
<dbReference type="CDD" id="cd08953">
    <property type="entry name" value="KR_2_SDR_x"/>
    <property type="match status" value="2"/>
</dbReference>
<feature type="active site" description="Proton donor; for dehydratase activity" evidence="8">
    <location>
        <position position="1716"/>
    </location>
</feature>
<organism evidence="12 13">
    <name type="scientific">Thermoflavimicrobium dichotomicum</name>
    <dbReference type="NCBI Taxonomy" id="46223"/>
    <lineage>
        <taxon>Bacteria</taxon>
        <taxon>Bacillati</taxon>
        <taxon>Bacillota</taxon>
        <taxon>Bacilli</taxon>
        <taxon>Bacillales</taxon>
        <taxon>Thermoactinomycetaceae</taxon>
        <taxon>Thermoflavimicrobium</taxon>
    </lineage>
</organism>
<gene>
    <name evidence="12" type="ORF">SAMN05421852_1321</name>
</gene>
<evidence type="ECO:0000256" key="6">
    <source>
        <dbReference type="ARBA" id="ARBA00022679"/>
    </source>
</evidence>
<comment type="subcellular location">
    <subcellularLocation>
        <location evidence="1">Cytoplasm</location>
    </subcellularLocation>
</comment>
<dbReference type="InterPro" id="IPR020806">
    <property type="entry name" value="PKS_PP-bd"/>
</dbReference>
<proteinExistence type="predicted"/>
<dbReference type="SMART" id="SM00822">
    <property type="entry name" value="PKS_KR"/>
    <property type="match status" value="2"/>
</dbReference>
<evidence type="ECO:0000259" key="10">
    <source>
        <dbReference type="PROSITE" id="PS52004"/>
    </source>
</evidence>
<dbReference type="InterPro" id="IPR042104">
    <property type="entry name" value="PKS_dehydratase_sf"/>
</dbReference>
<evidence type="ECO:0000256" key="1">
    <source>
        <dbReference type="ARBA" id="ARBA00004496"/>
    </source>
</evidence>
<dbReference type="InterPro" id="IPR009081">
    <property type="entry name" value="PP-bd_ACP"/>
</dbReference>
<feature type="active site" description="Proton acceptor; for dehydratase activity" evidence="8">
    <location>
        <position position="1543"/>
    </location>
</feature>
<dbReference type="InterPro" id="IPR050091">
    <property type="entry name" value="PKS_NRPS_Biosynth_Enz"/>
</dbReference>
<dbReference type="CDD" id="cd00833">
    <property type="entry name" value="PKS"/>
    <property type="match status" value="1"/>
</dbReference>
<dbReference type="STRING" id="46223.SAMN05421852_1321"/>
<dbReference type="SUPFAM" id="SSF53901">
    <property type="entry name" value="Thiolase-like"/>
    <property type="match status" value="1"/>
</dbReference>
<dbReference type="Gene3D" id="1.10.1200.10">
    <property type="entry name" value="ACP-like"/>
    <property type="match status" value="1"/>
</dbReference>
<keyword evidence="13" id="KW-1185">Reference proteome</keyword>
<dbReference type="Gene3D" id="3.10.129.110">
    <property type="entry name" value="Polyketide synthase dehydratase"/>
    <property type="match status" value="2"/>
</dbReference>
<reference evidence="12 13" key="1">
    <citation type="submission" date="2016-10" db="EMBL/GenBank/DDBJ databases">
        <authorList>
            <person name="de Groot N.N."/>
        </authorList>
    </citation>
    <scope>NUCLEOTIDE SEQUENCE [LARGE SCALE GENOMIC DNA]</scope>
    <source>
        <strain evidence="12 13">DSM 44778</strain>
    </source>
</reference>
<dbReference type="EMBL" id="FORR01000032">
    <property type="protein sequence ID" value="SFJ89231.1"/>
    <property type="molecule type" value="Genomic_DNA"/>
</dbReference>
<evidence type="ECO:0000256" key="8">
    <source>
        <dbReference type="PROSITE-ProRule" id="PRU01363"/>
    </source>
</evidence>
<feature type="region of interest" description="N-terminal hotdog fold" evidence="8">
    <location>
        <begin position="1514"/>
        <end position="1640"/>
    </location>
</feature>
<feature type="active site" description="Proton acceptor; for dehydratase activity" evidence="8">
    <location>
        <position position="22"/>
    </location>
</feature>
<dbReference type="InterPro" id="IPR036736">
    <property type="entry name" value="ACP-like_sf"/>
</dbReference>
<evidence type="ECO:0000256" key="5">
    <source>
        <dbReference type="ARBA" id="ARBA00022553"/>
    </source>
</evidence>
<dbReference type="GO" id="GO:0004312">
    <property type="term" value="F:fatty acid synthase activity"/>
    <property type="evidence" value="ECO:0007669"/>
    <property type="project" value="TreeGrafter"/>
</dbReference>
<dbReference type="PROSITE" id="PS52004">
    <property type="entry name" value="KS3_2"/>
    <property type="match status" value="1"/>
</dbReference>
<dbReference type="GO" id="GO:0031177">
    <property type="term" value="F:phosphopantetheine binding"/>
    <property type="evidence" value="ECO:0007669"/>
    <property type="project" value="InterPro"/>
</dbReference>
<dbReference type="InterPro" id="IPR020807">
    <property type="entry name" value="PKS_DH"/>
</dbReference>
<dbReference type="GO" id="GO:0005737">
    <property type="term" value="C:cytoplasm"/>
    <property type="evidence" value="ECO:0007669"/>
    <property type="project" value="UniProtKB-SubCell"/>
</dbReference>
<dbReference type="Gene3D" id="3.40.50.720">
    <property type="entry name" value="NAD(P)-binding Rossmann-like Domain"/>
    <property type="match status" value="2"/>
</dbReference>
<comment type="pathway">
    <text evidence="2">Antibiotic biosynthesis.</text>
</comment>
<keyword evidence="5" id="KW-0597">Phosphoprotein</keyword>
<dbReference type="SUPFAM" id="SSF47336">
    <property type="entry name" value="ACP-like"/>
    <property type="match status" value="1"/>
</dbReference>
<feature type="domain" description="PKS/mFAS DH" evidence="11">
    <location>
        <begin position="1"/>
        <end position="289"/>
    </location>
</feature>
<dbReference type="Pfam" id="PF08659">
    <property type="entry name" value="KR"/>
    <property type="match status" value="2"/>
</dbReference>
<dbReference type="InterPro" id="IPR014031">
    <property type="entry name" value="Ketoacyl_synth_C"/>
</dbReference>
<dbReference type="Pfam" id="PF22336">
    <property type="entry name" value="RhiE-like_linker"/>
    <property type="match status" value="1"/>
</dbReference>
<sequence>MTLKKETFLQKISHKNFIVRDHRIHGIRTLPGVTLLDIIYRVSASYLGTQAIELKQVLFKQPVVTSEEFDQHLFLTFEPVDSHWKVTITSQKIKGDQILEEKQDEIMDCLLFLRKQPMVLPKMKVDDFINNATHFWDMDALYGLARQADIYHGVFMKTLGTVYQKENEELMRLHLSEEAERYRNKFYAHPAFLDGSTFAGASFRLSAVQPEALADHVPYIPFMIERFCIHQPLPQVIYTYAKKPDIVTEKLSALPDIISHDVFIFSEKGELLVEFEKLTAKRVREPRLIQKLLDEEGAVSQESIRVESARAVDDGNQHLGMRSEISEGDAKKMILSYLQDEIGSVLGKNPDEIDTQEGFYDLGLDSTQLLRLVKVLEEKVEAQLYPTLLFEYSNITSLADYLYENYRSVFERCETQGHEKEIVETKSASKVMLLEPVWTLQNIGERQETAVTRRHMILLDEGFTDLHSFLLSKMSGVEVVLLDAKQDRDPSRFESKCKQLMGIIQTHLQEKAGSELLIQVLADTGEEGRYTASLGGLLKTAYLENPRIHSQVILLDRHHSLEVHEIMHLLQSEALSHTKGAEEICYKGVPLQRHVRRLKENQFGSESMTSVYKQNGVYVITGGLGGLGFWIAHHLASQANIKLALIGRSRLDQTKEEKLKQLIQKGADVVYLEADVGNKTEIEEAFAAIRERFGSVTGVFHCAGVVKDQFILRKNVSEISEVFRPKVQGLWHVDQCTKDEPLDFFVVFSSISSVTGNLGQADYACANAFMDSFSLHRQELVSTGKRFGKTIAINWPLWSEGGMQIDDELKQMISATSGMEPLPRKLGLQVMDLLLRQNPAQHVVLFGDEEKIRHHLSGSLKVPAAIQVITQHDMVGQDRIDTGDDIAIIGLAGRYPMADSIDELYRNLREGKDCITRIPTDRWKNYPLPYDVEEIYQYGGFLERIDEFDPLFFNISPRQAEIMDPQARLFLQTAWEACEDAGFYHDRTKHHYPSSSKKSVGVFVGVFWNHFELYGAEMTQRGEPMAFGASPSSIPNMVSYCLNFHGPSMAIDTMCSSALTAIHLASESIKKEECHYAIAGGVNLVTHPHRYIILRKAQFLAPDGRCRSFGSGGSGYVPGEGVGAVLLTSLKNAVKEGYHIYGVIKGSALNHVGKTSGITVPDPVAQSEVIGEVLRKTNINPRTISYIEAHGTGTSLGDPIEIQGLKRAFEKWTQDKQYCAIGSSKSNFGHLEAAAGMGGLTKILLQLKYKELFPSLHAEQLNPYIPFEDSPFYVQRHLEKWERPVVEINGKTSVYPRRAGLSSFGANGSNAHLIIEEYVPPKAQQEKISLDKISPVIVPLSAKNEERLKIYAQKVLDFLKGGTKTSWNELLVDLAFTFQVGREPMECRVAFVVETSHDLMQKLEQFIVGEEQIENCFKGTARKGKEGITSIFSGEDLTEAVGKWMAAGRMDKLAELWANGLSIDWEQLYKDTKPRRMSLPTYPFARERYWIPEVEATPAGSTGAAPSAMVPFLHPLLHANTSDFFEQRFTSTFTGEEFFLRDHVVNGQHILPGVCYLEMARAAVGLAVGDGLKGQNGIRLKNVVWVRPVIVKDQPVLVHIGLVPEDNGEIAYQIYGESEEANDATLMFSQGRAEINCVFEDSTLDLVSLREQCNQRTLSSDQCYEIFGALGIEYGPGHRGIEKVFVGNGQVLAKLVLPSSVSDTIEQYALHPSLMDAAFQATVGLLIPNGSVLPSGGNSPALPFEVEEIELVDRCPSSMWAFIRYSSGSKAGDHIQKLDIDLCDDQGKICVRVKKLSMRTMGGEKPGNSKSVSTASAIEPLMETDMLIPVWDTVPLEKGSLLPAQTEKIVVVGGTEENRETIQQLYPQAQFLALDGHETIEKIAERLNDYGWIDHLIWIAPSPSSVSCVDNALIEDQKQGVYLVFRTIKALLRLGYGTRDLGWSVITIQAQPIHPQDPVTATHASIHGLIGSMAKEYPHWKVRLVDLEAHAEWPVADIFMLPADPQGNAWVYREQEWYRQKLLPLQDLESEMTLYQPGGVYVVIGGAGGIGEVWSEYMIQTYQAKIVWIGRREKDSKIQAQLDRLAAFGPSPFYISADATNLQALQRAYEQIKEKYGRINGVIHSAIVLQDKSLAFMEEERFRAGLAAKVDVSVRMAQVFGKEPLDFIMFFSSMVSFIKSPGQSNYSSGCTFKDAFAQQLSRECKCAVKVMNWGYWGSVGIVASKEYQDRMLEAGIGSIEPPEAMESLENLLAGPVNQMALMKRIKDDSRKAEEAVTVYPEEMHFQMRSLQDHISTPRVEIKSLKAEGRGEAQEMDEFLCKLLWGQLQAVGMFTEKRTAPAVLKSQSGLRDLYDRWLEETIAVLVRNGYLAWDEEDLVVTGPTPVDRTALWNAWEEKREAWLKRPELRARLLLVEATLRALPDILTGKQLATDVMFPDSSMHLVEG</sequence>
<dbReference type="SMART" id="SM00825">
    <property type="entry name" value="PKS_KS"/>
    <property type="match status" value="1"/>
</dbReference>
<dbReference type="Pfam" id="PF21089">
    <property type="entry name" value="PKS_DH_N"/>
    <property type="match status" value="2"/>
</dbReference>
<dbReference type="OrthoDB" id="502951at2"/>
<name>A0A1I3V546_9BACL</name>
<dbReference type="PROSITE" id="PS50075">
    <property type="entry name" value="CARRIER"/>
    <property type="match status" value="1"/>
</dbReference>
<dbReference type="InterPro" id="IPR014030">
    <property type="entry name" value="Ketoacyl_synth_N"/>
</dbReference>
<dbReference type="InterPro" id="IPR057326">
    <property type="entry name" value="KR_dom"/>
</dbReference>
<dbReference type="InterPro" id="IPR049900">
    <property type="entry name" value="PKS_mFAS_DH"/>
</dbReference>
<dbReference type="InterPro" id="IPR049551">
    <property type="entry name" value="PKS_DH_C"/>
</dbReference>
<dbReference type="InterPro" id="IPR054514">
    <property type="entry name" value="RhiE-like_linker"/>
</dbReference>
<evidence type="ECO:0000259" key="9">
    <source>
        <dbReference type="PROSITE" id="PS50075"/>
    </source>
</evidence>
<dbReference type="RefSeq" id="WP_139203361.1">
    <property type="nucleotide sequence ID" value="NZ_FORR01000032.1"/>
</dbReference>
<feature type="active site" description="Proton donor; for dehydratase activity" evidence="8">
    <location>
        <position position="194"/>
    </location>
</feature>
<dbReference type="InterPro" id="IPR049552">
    <property type="entry name" value="PKS_DH_N"/>
</dbReference>
<feature type="domain" description="PKS/mFAS DH" evidence="11">
    <location>
        <begin position="1514"/>
        <end position="1807"/>
    </location>
</feature>
<dbReference type="InterPro" id="IPR036291">
    <property type="entry name" value="NAD(P)-bd_dom_sf"/>
</dbReference>
<feature type="domain" description="Ketosynthase family 3 (KS3)" evidence="10">
    <location>
        <begin position="883"/>
        <end position="1317"/>
    </location>
</feature>
<dbReference type="GO" id="GO:0005886">
    <property type="term" value="C:plasma membrane"/>
    <property type="evidence" value="ECO:0007669"/>
    <property type="project" value="TreeGrafter"/>
</dbReference>
<dbReference type="InterPro" id="IPR016039">
    <property type="entry name" value="Thiolase-like"/>
</dbReference>